<dbReference type="KEGG" id="sqz:FQU76_27565"/>
<keyword evidence="1" id="KW-0805">Transcription regulation</keyword>
<evidence type="ECO:0000256" key="2">
    <source>
        <dbReference type="ARBA" id="ARBA00023125"/>
    </source>
</evidence>
<dbReference type="Pfam" id="PF13377">
    <property type="entry name" value="Peripla_BP_3"/>
    <property type="match status" value="1"/>
</dbReference>
<evidence type="ECO:0000313" key="6">
    <source>
        <dbReference type="Proteomes" id="UP000320580"/>
    </source>
</evidence>
<dbReference type="RefSeq" id="WP_146482954.1">
    <property type="nucleotide sequence ID" value="NZ_CP042266.1"/>
</dbReference>
<dbReference type="OrthoDB" id="252678at2"/>
<evidence type="ECO:0000256" key="1">
    <source>
        <dbReference type="ARBA" id="ARBA00023015"/>
    </source>
</evidence>
<name>A0A5B8IPY8_9ACTN</name>
<sequence length="341" mass="36130">MAGPAGPHHVPETARSVGIKDVARAAGLSITTVSHALNGKGKVSARTRERVRELADELGYRPNPAAQVLLSGRTGIVGLAAGHQSAEAWERTYRPYYASLTAGAMVEAVDRDYALVVVPARPGTDLWTRIPMDGLIVVDPVAGDPVIAEAVRRGLALVTDGRPLDPEHARIPYVHSDMTAGLPLVLDHLYDCGARRTGLLTGPELDSYTLDSEQAYARWCTERGLPARVERVRDGEPARDAARRLLAAGDRPDAVHALNETYGEALLAAAEELGIAIPDDLQVTAMGDAEPGTRPALTLLTLAPRRIGALCAGMLIDLLNGRAPEPVQVPCALVPGDSTRG</sequence>
<dbReference type="CDD" id="cd01392">
    <property type="entry name" value="HTH_LacI"/>
    <property type="match status" value="1"/>
</dbReference>
<protein>
    <submittedName>
        <fullName evidence="5">LacI family transcriptional regulator</fullName>
    </submittedName>
</protein>
<dbReference type="Pfam" id="PF00356">
    <property type="entry name" value="LacI"/>
    <property type="match status" value="1"/>
</dbReference>
<dbReference type="GO" id="GO:0003700">
    <property type="term" value="F:DNA-binding transcription factor activity"/>
    <property type="evidence" value="ECO:0007669"/>
    <property type="project" value="TreeGrafter"/>
</dbReference>
<organism evidence="5 6">
    <name type="scientific">Streptomyces qinzhouensis</name>
    <dbReference type="NCBI Taxonomy" id="2599401"/>
    <lineage>
        <taxon>Bacteria</taxon>
        <taxon>Bacillati</taxon>
        <taxon>Actinomycetota</taxon>
        <taxon>Actinomycetes</taxon>
        <taxon>Kitasatosporales</taxon>
        <taxon>Streptomycetaceae</taxon>
        <taxon>Streptomyces</taxon>
    </lineage>
</organism>
<keyword evidence="2" id="KW-0238">DNA-binding</keyword>
<dbReference type="InterPro" id="IPR046335">
    <property type="entry name" value="LacI/GalR-like_sensor"/>
</dbReference>
<feature type="domain" description="HTH lacI-type" evidence="4">
    <location>
        <begin position="17"/>
        <end position="71"/>
    </location>
</feature>
<dbReference type="PANTHER" id="PTHR30146:SF153">
    <property type="entry name" value="LACTOSE OPERON REPRESSOR"/>
    <property type="match status" value="1"/>
</dbReference>
<keyword evidence="6" id="KW-1185">Reference proteome</keyword>
<dbReference type="Gene3D" id="3.40.50.2300">
    <property type="match status" value="2"/>
</dbReference>
<dbReference type="SUPFAM" id="SSF53822">
    <property type="entry name" value="Periplasmic binding protein-like I"/>
    <property type="match status" value="1"/>
</dbReference>
<dbReference type="Gene3D" id="1.10.260.40">
    <property type="entry name" value="lambda repressor-like DNA-binding domains"/>
    <property type="match status" value="1"/>
</dbReference>
<accession>A0A5B8IPY8</accession>
<dbReference type="GO" id="GO:0000976">
    <property type="term" value="F:transcription cis-regulatory region binding"/>
    <property type="evidence" value="ECO:0007669"/>
    <property type="project" value="TreeGrafter"/>
</dbReference>
<dbReference type="SUPFAM" id="SSF47413">
    <property type="entry name" value="lambda repressor-like DNA-binding domains"/>
    <property type="match status" value="1"/>
</dbReference>
<dbReference type="InterPro" id="IPR000843">
    <property type="entry name" value="HTH_LacI"/>
</dbReference>
<dbReference type="PANTHER" id="PTHR30146">
    <property type="entry name" value="LACI-RELATED TRANSCRIPTIONAL REPRESSOR"/>
    <property type="match status" value="1"/>
</dbReference>
<dbReference type="AlphaFoldDB" id="A0A5B8IPY8"/>
<dbReference type="Proteomes" id="UP000320580">
    <property type="component" value="Chromosome"/>
</dbReference>
<dbReference type="InterPro" id="IPR028082">
    <property type="entry name" value="Peripla_BP_I"/>
</dbReference>
<dbReference type="EMBL" id="CP042266">
    <property type="protein sequence ID" value="QDY79669.1"/>
    <property type="molecule type" value="Genomic_DNA"/>
</dbReference>
<evidence type="ECO:0000313" key="5">
    <source>
        <dbReference type="EMBL" id="QDY79669.1"/>
    </source>
</evidence>
<dbReference type="SMART" id="SM00354">
    <property type="entry name" value="HTH_LACI"/>
    <property type="match status" value="1"/>
</dbReference>
<gene>
    <name evidence="5" type="ORF">FQU76_27565</name>
</gene>
<evidence type="ECO:0000256" key="3">
    <source>
        <dbReference type="ARBA" id="ARBA00023163"/>
    </source>
</evidence>
<dbReference type="PROSITE" id="PS50932">
    <property type="entry name" value="HTH_LACI_2"/>
    <property type="match status" value="1"/>
</dbReference>
<keyword evidence="3" id="KW-0804">Transcription</keyword>
<reference evidence="5 6" key="1">
    <citation type="submission" date="2019-07" db="EMBL/GenBank/DDBJ databases">
        <authorList>
            <person name="Zhu P."/>
        </authorList>
    </citation>
    <scope>NUCLEOTIDE SEQUENCE [LARGE SCALE GENOMIC DNA]</scope>
    <source>
        <strain evidence="5 6">SSL-25</strain>
    </source>
</reference>
<evidence type="ECO:0000259" key="4">
    <source>
        <dbReference type="PROSITE" id="PS50932"/>
    </source>
</evidence>
<proteinExistence type="predicted"/>
<dbReference type="InterPro" id="IPR010982">
    <property type="entry name" value="Lambda_DNA-bd_dom_sf"/>
</dbReference>